<dbReference type="InterPro" id="IPR002930">
    <property type="entry name" value="GCV_H"/>
</dbReference>
<organism evidence="5 6">
    <name type="scientific">Pseudonocardia acidicola</name>
    <dbReference type="NCBI Taxonomy" id="2724939"/>
    <lineage>
        <taxon>Bacteria</taxon>
        <taxon>Bacillati</taxon>
        <taxon>Actinomycetota</taxon>
        <taxon>Actinomycetes</taxon>
        <taxon>Pseudonocardiales</taxon>
        <taxon>Pseudonocardiaceae</taxon>
        <taxon>Pseudonocardia</taxon>
    </lineage>
</organism>
<reference evidence="5 6" key="1">
    <citation type="submission" date="2020-04" db="EMBL/GenBank/DDBJ databases">
        <authorList>
            <person name="Klaysubun C."/>
            <person name="Duangmal K."/>
            <person name="Lipun K."/>
        </authorList>
    </citation>
    <scope>NUCLEOTIDE SEQUENCE [LARGE SCALE GENOMIC DNA]</scope>
    <source>
        <strain evidence="5 6">K10HN5</strain>
    </source>
</reference>
<comment type="function">
    <text evidence="3">The glycine cleavage system catalyzes the degradation of glycine. The H protein shuttles the methylamine group of glycine from the P protein to the T protein.</text>
</comment>
<comment type="similarity">
    <text evidence="1 3">Belongs to the GcvH family.</text>
</comment>
<dbReference type="SUPFAM" id="SSF51230">
    <property type="entry name" value="Single hybrid motif"/>
    <property type="match status" value="1"/>
</dbReference>
<keyword evidence="2 3" id="KW-0450">Lipoyl</keyword>
<dbReference type="RefSeq" id="WP_169383433.1">
    <property type="nucleotide sequence ID" value="NZ_JAAXLA010000045.1"/>
</dbReference>
<dbReference type="InterPro" id="IPR033753">
    <property type="entry name" value="GCV_H/Fam206"/>
</dbReference>
<dbReference type="NCBIfam" id="NF002270">
    <property type="entry name" value="PRK01202.1"/>
    <property type="match status" value="1"/>
</dbReference>
<dbReference type="Gene3D" id="2.40.50.100">
    <property type="match status" value="1"/>
</dbReference>
<comment type="cofactor">
    <cofactor evidence="3">
        <name>(R)-lipoate</name>
        <dbReference type="ChEBI" id="CHEBI:83088"/>
    </cofactor>
    <text evidence="3">Binds 1 lipoyl cofactor covalently.</text>
</comment>
<gene>
    <name evidence="3 5" type="primary">gcvH</name>
    <name evidence="5" type="ORF">HF526_21970</name>
</gene>
<dbReference type="PANTHER" id="PTHR11715:SF3">
    <property type="entry name" value="GLYCINE CLEAVAGE SYSTEM H PROTEIN-RELATED"/>
    <property type="match status" value="1"/>
</dbReference>
<feature type="domain" description="Lipoyl-binding" evidence="4">
    <location>
        <begin position="31"/>
        <end position="113"/>
    </location>
</feature>
<evidence type="ECO:0000256" key="2">
    <source>
        <dbReference type="ARBA" id="ARBA00022823"/>
    </source>
</evidence>
<dbReference type="InterPro" id="IPR017453">
    <property type="entry name" value="GCV_H_sub"/>
</dbReference>
<sequence>MTDTPLPTDLSYSAEHEWVAIAPGGPVPADAVRVGITTAAVDSLGEIVFVELPEAGAMVTAGEPCGEIESTKAVSELFSPVSGEVVAVNPALAENPSLVNEDPFGEGWLFAVRVEALGELKSAPDYATFIAETGAAR</sequence>
<dbReference type="PROSITE" id="PS00189">
    <property type="entry name" value="LIPOYL"/>
    <property type="match status" value="1"/>
</dbReference>
<evidence type="ECO:0000256" key="1">
    <source>
        <dbReference type="ARBA" id="ARBA00009249"/>
    </source>
</evidence>
<dbReference type="HAMAP" id="MF_00272">
    <property type="entry name" value="GcvH"/>
    <property type="match status" value="1"/>
</dbReference>
<dbReference type="EMBL" id="JAAXLA010000045">
    <property type="protein sequence ID" value="NMH99958.1"/>
    <property type="molecule type" value="Genomic_DNA"/>
</dbReference>
<accession>A0ABX1SIG4</accession>
<dbReference type="InterPro" id="IPR011053">
    <property type="entry name" value="Single_hybrid_motif"/>
</dbReference>
<dbReference type="PROSITE" id="PS50968">
    <property type="entry name" value="BIOTINYL_LIPOYL"/>
    <property type="match status" value="1"/>
</dbReference>
<evidence type="ECO:0000259" key="4">
    <source>
        <dbReference type="PROSITE" id="PS50968"/>
    </source>
</evidence>
<proteinExistence type="inferred from homology"/>
<evidence type="ECO:0000256" key="3">
    <source>
        <dbReference type="HAMAP-Rule" id="MF_00272"/>
    </source>
</evidence>
<evidence type="ECO:0000313" key="6">
    <source>
        <dbReference type="Proteomes" id="UP000820669"/>
    </source>
</evidence>
<comment type="caution">
    <text evidence="5">The sequence shown here is derived from an EMBL/GenBank/DDBJ whole genome shotgun (WGS) entry which is preliminary data.</text>
</comment>
<dbReference type="InterPro" id="IPR000089">
    <property type="entry name" value="Biotin_lipoyl"/>
</dbReference>
<dbReference type="PANTHER" id="PTHR11715">
    <property type="entry name" value="GLYCINE CLEAVAGE SYSTEM H PROTEIN"/>
    <property type="match status" value="1"/>
</dbReference>
<dbReference type="NCBIfam" id="TIGR00527">
    <property type="entry name" value="gcvH"/>
    <property type="match status" value="1"/>
</dbReference>
<protein>
    <recommendedName>
        <fullName evidence="3">Glycine cleavage system H protein</fullName>
    </recommendedName>
</protein>
<dbReference type="InterPro" id="IPR003016">
    <property type="entry name" value="2-oxoA_DH_lipoyl-BS"/>
</dbReference>
<dbReference type="Proteomes" id="UP000820669">
    <property type="component" value="Unassembled WGS sequence"/>
</dbReference>
<feature type="modified residue" description="N6-lipoyllysine" evidence="3">
    <location>
        <position position="72"/>
    </location>
</feature>
<dbReference type="Pfam" id="PF01597">
    <property type="entry name" value="GCV_H"/>
    <property type="match status" value="1"/>
</dbReference>
<name>A0ABX1SIG4_9PSEU</name>
<evidence type="ECO:0000313" key="5">
    <source>
        <dbReference type="EMBL" id="NMH99958.1"/>
    </source>
</evidence>
<dbReference type="CDD" id="cd06848">
    <property type="entry name" value="GCS_H"/>
    <property type="match status" value="1"/>
</dbReference>
<comment type="subunit">
    <text evidence="3">The glycine cleavage system is composed of four proteins: P, T, L and H.</text>
</comment>
<keyword evidence="6" id="KW-1185">Reference proteome</keyword>